<dbReference type="PANTHER" id="PTHR13200:SF0">
    <property type="entry name" value="EEF1A LYSINE METHYLTRANSFERASE 1"/>
    <property type="match status" value="1"/>
</dbReference>
<accession>A0A183E6R9</accession>
<dbReference type="OrthoDB" id="206354at2759"/>
<dbReference type="GO" id="GO:0016279">
    <property type="term" value="F:protein-lysine N-methyltransferase activity"/>
    <property type="evidence" value="ECO:0007669"/>
    <property type="project" value="InterPro"/>
</dbReference>
<keyword evidence="6" id="KW-1185">Reference proteome</keyword>
<dbReference type="GO" id="GO:0005737">
    <property type="term" value="C:cytoplasm"/>
    <property type="evidence" value="ECO:0007669"/>
    <property type="project" value="UniProtKB-SubCell"/>
</dbReference>
<dbReference type="AlphaFoldDB" id="A0A183E6R9"/>
<keyword evidence="4" id="KW-0808">Transferase</keyword>
<dbReference type="GO" id="GO:0032259">
    <property type="term" value="P:methylation"/>
    <property type="evidence" value="ECO:0007669"/>
    <property type="project" value="UniProtKB-KW"/>
</dbReference>
<evidence type="ECO:0000256" key="1">
    <source>
        <dbReference type="ARBA" id="ARBA00004496"/>
    </source>
</evidence>
<dbReference type="Pfam" id="PF10237">
    <property type="entry name" value="N6-adenineMlase"/>
    <property type="match status" value="1"/>
</dbReference>
<sequence length="142" mass="16137">MECCPDGDDDDDEPTLSAEAIAALAEFYAEKNALTKTTVDEDWQRITSGHATVRLFEYDRRFLWKFPEEFVFYDYNEPLKIQEDCRNAFDLVVIDPPFLSDECLVKMAQTVRMLASGCQSKLLICTGAAMTDLVSFYAFCAV</sequence>
<dbReference type="PROSITE" id="PS00092">
    <property type="entry name" value="N6_MTASE"/>
    <property type="match status" value="1"/>
</dbReference>
<evidence type="ECO:0000256" key="2">
    <source>
        <dbReference type="ARBA" id="ARBA00022490"/>
    </source>
</evidence>
<dbReference type="InterPro" id="IPR019369">
    <property type="entry name" value="Efm5/EEF1AKMT1"/>
</dbReference>
<keyword evidence="2" id="KW-0963">Cytoplasm</keyword>
<comment type="subcellular location">
    <subcellularLocation>
        <location evidence="1">Cytoplasm</location>
    </subcellularLocation>
</comment>
<keyword evidence="3" id="KW-0489">Methyltransferase</keyword>
<dbReference type="InterPro" id="IPR002052">
    <property type="entry name" value="DNA_methylase_N6_adenine_CS"/>
</dbReference>
<reference evidence="7" key="1">
    <citation type="submission" date="2016-06" db="UniProtKB">
        <authorList>
            <consortium name="WormBaseParasite"/>
        </authorList>
    </citation>
    <scope>IDENTIFICATION</scope>
</reference>
<gene>
    <name evidence="5" type="ORF">GPUH_LOCUS16660</name>
</gene>
<evidence type="ECO:0000256" key="4">
    <source>
        <dbReference type="ARBA" id="ARBA00022679"/>
    </source>
</evidence>
<dbReference type="WBParaSite" id="GPUH_0001668201-mRNA-1">
    <property type="protein sequence ID" value="GPUH_0001668201-mRNA-1"/>
    <property type="gene ID" value="GPUH_0001668201"/>
</dbReference>
<dbReference type="PANTHER" id="PTHR13200">
    <property type="entry name" value="EEF1A LYSINE METHYLTRANSFERASE 1"/>
    <property type="match status" value="1"/>
</dbReference>
<dbReference type="GO" id="GO:0003676">
    <property type="term" value="F:nucleic acid binding"/>
    <property type="evidence" value="ECO:0007669"/>
    <property type="project" value="InterPro"/>
</dbReference>
<proteinExistence type="predicted"/>
<name>A0A183E6R9_9BILA</name>
<evidence type="ECO:0000313" key="5">
    <source>
        <dbReference type="EMBL" id="VDN28304.1"/>
    </source>
</evidence>
<organism evidence="7">
    <name type="scientific">Gongylonema pulchrum</name>
    <dbReference type="NCBI Taxonomy" id="637853"/>
    <lineage>
        <taxon>Eukaryota</taxon>
        <taxon>Metazoa</taxon>
        <taxon>Ecdysozoa</taxon>
        <taxon>Nematoda</taxon>
        <taxon>Chromadorea</taxon>
        <taxon>Rhabditida</taxon>
        <taxon>Spirurina</taxon>
        <taxon>Spiruromorpha</taxon>
        <taxon>Spiruroidea</taxon>
        <taxon>Gongylonematidae</taxon>
        <taxon>Gongylonema</taxon>
    </lineage>
</organism>
<dbReference type="Proteomes" id="UP000271098">
    <property type="component" value="Unassembled WGS sequence"/>
</dbReference>
<dbReference type="EMBL" id="UYRT01084062">
    <property type="protein sequence ID" value="VDN28304.1"/>
    <property type="molecule type" value="Genomic_DNA"/>
</dbReference>
<evidence type="ECO:0000313" key="7">
    <source>
        <dbReference type="WBParaSite" id="GPUH_0001668201-mRNA-1"/>
    </source>
</evidence>
<protein>
    <submittedName>
        <fullName evidence="7">N(6)-adenine-specific DNA methyltransferase 2</fullName>
    </submittedName>
</protein>
<evidence type="ECO:0000313" key="6">
    <source>
        <dbReference type="Proteomes" id="UP000271098"/>
    </source>
</evidence>
<dbReference type="InterPro" id="IPR041370">
    <property type="entry name" value="Mlase_EEF1AKMT1/ZCCHC4"/>
</dbReference>
<reference evidence="5 6" key="2">
    <citation type="submission" date="2018-11" db="EMBL/GenBank/DDBJ databases">
        <authorList>
            <consortium name="Pathogen Informatics"/>
        </authorList>
    </citation>
    <scope>NUCLEOTIDE SEQUENCE [LARGE SCALE GENOMIC DNA]</scope>
</reference>
<evidence type="ECO:0000256" key="3">
    <source>
        <dbReference type="ARBA" id="ARBA00022603"/>
    </source>
</evidence>